<reference evidence="2 3" key="1">
    <citation type="submission" date="2023-07" db="EMBL/GenBank/DDBJ databases">
        <title>Genomic Encyclopedia of Type Strains, Phase IV (KMG-IV): sequencing the most valuable type-strain genomes for metagenomic binning, comparative biology and taxonomic classification.</title>
        <authorList>
            <person name="Goeker M."/>
        </authorList>
    </citation>
    <scope>NUCLEOTIDE SEQUENCE [LARGE SCALE GENOMIC DNA]</scope>
    <source>
        <strain evidence="2 3">DSM 1112</strain>
    </source>
</reference>
<dbReference type="Pfam" id="PF07362">
    <property type="entry name" value="CcdA"/>
    <property type="match status" value="1"/>
</dbReference>
<dbReference type="Proteomes" id="UP001230207">
    <property type="component" value="Unassembled WGS sequence"/>
</dbReference>
<sequence length="80" mass="9006">MDLDMSSPARALDQLSVDSHLVAEARELKIDVSVAAAEGIAQAIRTERERLWLLENAEAIRQSNEYVERHGLPLAKYRAF</sequence>
<evidence type="ECO:0000256" key="1">
    <source>
        <dbReference type="ARBA" id="ARBA00022649"/>
    </source>
</evidence>
<organism evidence="2 3">
    <name type="scientific">Pararhizobium capsulatum DSM 1112</name>
    <dbReference type="NCBI Taxonomy" id="1121113"/>
    <lineage>
        <taxon>Bacteria</taxon>
        <taxon>Pseudomonadati</taxon>
        <taxon>Pseudomonadota</taxon>
        <taxon>Alphaproteobacteria</taxon>
        <taxon>Hyphomicrobiales</taxon>
        <taxon>Rhizobiaceae</taxon>
        <taxon>Rhizobium/Agrobacterium group</taxon>
        <taxon>Pararhizobium</taxon>
    </lineage>
</organism>
<dbReference type="EMBL" id="JAUSVF010000001">
    <property type="protein sequence ID" value="MDQ0318387.1"/>
    <property type="molecule type" value="Genomic_DNA"/>
</dbReference>
<evidence type="ECO:0000313" key="3">
    <source>
        <dbReference type="Proteomes" id="UP001230207"/>
    </source>
</evidence>
<protein>
    <submittedName>
        <fullName evidence="2">Antitoxin CcdA</fullName>
    </submittedName>
</protein>
<comment type="caution">
    <text evidence="2">The sequence shown here is derived from an EMBL/GenBank/DDBJ whole genome shotgun (WGS) entry which is preliminary data.</text>
</comment>
<proteinExistence type="predicted"/>
<name>A0ABU0BJE9_9HYPH</name>
<keyword evidence="1" id="KW-1277">Toxin-antitoxin system</keyword>
<keyword evidence="3" id="KW-1185">Reference proteome</keyword>
<gene>
    <name evidence="2" type="ORF">QO002_000525</name>
</gene>
<evidence type="ECO:0000313" key="2">
    <source>
        <dbReference type="EMBL" id="MDQ0318387.1"/>
    </source>
</evidence>
<dbReference type="InterPro" id="IPR009956">
    <property type="entry name" value="Post-segregation_anti-tox_CcdA"/>
</dbReference>
<dbReference type="RefSeq" id="WP_307226407.1">
    <property type="nucleotide sequence ID" value="NZ_JAUSVF010000001.1"/>
</dbReference>
<accession>A0ABU0BJE9</accession>